<dbReference type="NCBIfam" id="NF004051">
    <property type="entry name" value="PRK05571.1"/>
    <property type="match status" value="1"/>
</dbReference>
<dbReference type="Pfam" id="PF02502">
    <property type="entry name" value="LacAB_rpiB"/>
    <property type="match status" value="1"/>
</dbReference>
<accession>A0A1G2D1M1</accession>
<comment type="similarity">
    <text evidence="1">Belongs to the LacAB/RpiB family.</text>
</comment>
<dbReference type="PIRSF" id="PIRSF005384">
    <property type="entry name" value="RpiB_LacA_B"/>
    <property type="match status" value="1"/>
</dbReference>
<dbReference type="InterPro" id="IPR036569">
    <property type="entry name" value="RpiB_LacA_LacB_sf"/>
</dbReference>
<dbReference type="PANTHER" id="PTHR30345">
    <property type="entry name" value="RIBOSE-5-PHOSPHATE ISOMERASE B"/>
    <property type="match status" value="1"/>
</dbReference>
<dbReference type="GO" id="GO:0019316">
    <property type="term" value="P:D-allose catabolic process"/>
    <property type="evidence" value="ECO:0007669"/>
    <property type="project" value="TreeGrafter"/>
</dbReference>
<evidence type="ECO:0008006" key="4">
    <source>
        <dbReference type="Google" id="ProtNLM"/>
    </source>
</evidence>
<dbReference type="GO" id="GO:0009052">
    <property type="term" value="P:pentose-phosphate shunt, non-oxidative branch"/>
    <property type="evidence" value="ECO:0007669"/>
    <property type="project" value="TreeGrafter"/>
</dbReference>
<evidence type="ECO:0000313" key="3">
    <source>
        <dbReference type="Proteomes" id="UP000177996"/>
    </source>
</evidence>
<dbReference type="STRING" id="1798661.A3D65_03885"/>
<dbReference type="EMBL" id="MHLL01000057">
    <property type="protein sequence ID" value="OGZ07554.1"/>
    <property type="molecule type" value="Genomic_DNA"/>
</dbReference>
<dbReference type="PANTHER" id="PTHR30345:SF0">
    <property type="entry name" value="DNA DAMAGE-REPAIR_TOLERATION PROTEIN DRT102"/>
    <property type="match status" value="1"/>
</dbReference>
<dbReference type="SUPFAM" id="SSF89623">
    <property type="entry name" value="Ribose/Galactose isomerase RpiB/AlsB"/>
    <property type="match status" value="1"/>
</dbReference>
<name>A0A1G2D1M1_9BACT</name>
<dbReference type="GO" id="GO:0004751">
    <property type="term" value="F:ribose-5-phosphate isomerase activity"/>
    <property type="evidence" value="ECO:0007669"/>
    <property type="project" value="TreeGrafter"/>
</dbReference>
<dbReference type="InterPro" id="IPR003500">
    <property type="entry name" value="RpiB_LacA_LacB"/>
</dbReference>
<organism evidence="2 3">
    <name type="scientific">Candidatus Lloydbacteria bacterium RIFCSPHIGHO2_02_FULL_50_13</name>
    <dbReference type="NCBI Taxonomy" id="1798661"/>
    <lineage>
        <taxon>Bacteria</taxon>
        <taxon>Candidatus Lloydiibacteriota</taxon>
    </lineage>
</organism>
<proteinExistence type="inferred from homology"/>
<reference evidence="2 3" key="1">
    <citation type="journal article" date="2016" name="Nat. Commun.">
        <title>Thousands of microbial genomes shed light on interconnected biogeochemical processes in an aquifer system.</title>
        <authorList>
            <person name="Anantharaman K."/>
            <person name="Brown C.T."/>
            <person name="Hug L.A."/>
            <person name="Sharon I."/>
            <person name="Castelle C.J."/>
            <person name="Probst A.J."/>
            <person name="Thomas B.C."/>
            <person name="Singh A."/>
            <person name="Wilkins M.J."/>
            <person name="Karaoz U."/>
            <person name="Brodie E.L."/>
            <person name="Williams K.H."/>
            <person name="Hubbard S.S."/>
            <person name="Banfield J.F."/>
        </authorList>
    </citation>
    <scope>NUCLEOTIDE SEQUENCE [LARGE SCALE GENOMIC DNA]</scope>
</reference>
<dbReference type="Gene3D" id="3.40.1400.10">
    <property type="entry name" value="Sugar-phosphate isomerase, RpiB/LacA/LacB"/>
    <property type="match status" value="1"/>
</dbReference>
<dbReference type="Proteomes" id="UP000177996">
    <property type="component" value="Unassembled WGS sequence"/>
</dbReference>
<evidence type="ECO:0000256" key="1">
    <source>
        <dbReference type="ARBA" id="ARBA00008754"/>
    </source>
</evidence>
<protein>
    <recommendedName>
        <fullName evidence="4">Ribose-5-phosphate isomerase</fullName>
    </recommendedName>
</protein>
<sequence>MYTGPLYLASDHAGYQLKKRLTRFIENELNLKAEDLGASSYNQDDDFPDYIIPAAEQAVASGGRVIVIGGSGNGEAMAANKVKGMRCALAHSVETAELARAHNDANGLALGARILTEEHALAIVKKWLETERSDNPKYERRNEKIAAYENKNLS</sequence>
<evidence type="ECO:0000313" key="2">
    <source>
        <dbReference type="EMBL" id="OGZ07554.1"/>
    </source>
</evidence>
<dbReference type="AlphaFoldDB" id="A0A1G2D1M1"/>
<dbReference type="NCBIfam" id="TIGR00689">
    <property type="entry name" value="rpiB_lacA_lacB"/>
    <property type="match status" value="1"/>
</dbReference>
<comment type="caution">
    <text evidence="2">The sequence shown here is derived from an EMBL/GenBank/DDBJ whole genome shotgun (WGS) entry which is preliminary data.</text>
</comment>
<gene>
    <name evidence="2" type="ORF">A3D65_03885</name>
</gene>